<dbReference type="InterPro" id="IPR055396">
    <property type="entry name" value="DUF7088"/>
</dbReference>
<evidence type="ECO:0000259" key="4">
    <source>
        <dbReference type="Pfam" id="PF23357"/>
    </source>
</evidence>
<keyword evidence="2" id="KW-0812">Transmembrane</keyword>
<dbReference type="Pfam" id="PF09822">
    <property type="entry name" value="ABC_transp_aux"/>
    <property type="match status" value="1"/>
</dbReference>
<organism evidence="5 6">
    <name type="scientific">Woeseia oceani</name>
    <dbReference type="NCBI Taxonomy" id="1548547"/>
    <lineage>
        <taxon>Bacteria</taxon>
        <taxon>Pseudomonadati</taxon>
        <taxon>Pseudomonadota</taxon>
        <taxon>Gammaproteobacteria</taxon>
        <taxon>Woeseiales</taxon>
        <taxon>Woeseiaceae</taxon>
        <taxon>Woeseia</taxon>
    </lineage>
</organism>
<keyword evidence="2" id="KW-0472">Membrane</keyword>
<keyword evidence="2" id="KW-1133">Transmembrane helix</keyword>
<sequence length="628" mass="68642">MTTTSQRRINASSLVLLAVAFIAAVILSNELFRGWRIDLTENNLYTLSDGTRRIVDKIDEPINLYFYYSDSATENIPALRSYAQRVREMLTEIASIAGDKVRLQVIDPQPFSEEEDRAAQFGLQAVQLPNTPDAVYFGLAGTNSVDDQETIAFFQPDKEEFLEYDIARLLSTLAEPARPVIGLVSGIPMTGGFDPASGQMARPWMVWQQAGQLFETRNLGTSFASIDDDIGVLWIVQPKALDEATQYAIDQFVLAGGKALIFVDPVAELDQPETPAGMPAGMPMQGQSSDLPTLFKAWGINYSSSDVVTDAQLALQLSGGPGGAPVRHFAYLGISDAQLNNDDVTVADIGTLNLALAGHLTVSDDSALTMEPLISSSRNSSTATSARFSYLPDPATLQDGFAADGNSRIIGARLSGKLKTAFPDGPPQAADDEAPEPSATQLMESSEDVNLIVVADVDMLSDRLWVQIQSFFGQQIANAFAGNGAFVVNALESLSGSSDLIAVRSRGTFARPFTRVEELRVQADARYRETEQRLQNELSETERRLGELQASREDSGNLLLSDEQQQEIDRFIDQRSQIRRDLRAVRRDLDRSIERLGTTLKVINIGLVPFLITLIALLGVARRKGRAR</sequence>
<dbReference type="Proteomes" id="UP000092695">
    <property type="component" value="Chromosome"/>
</dbReference>
<keyword evidence="1" id="KW-0175">Coiled coil</keyword>
<feature type="transmembrane region" description="Helical" evidence="2">
    <location>
        <begin position="602"/>
        <end position="621"/>
    </location>
</feature>
<dbReference type="AlphaFoldDB" id="A0A193LKT5"/>
<dbReference type="InterPro" id="IPR019196">
    <property type="entry name" value="ABC_transp_unknown"/>
</dbReference>
<proteinExistence type="predicted"/>
<protein>
    <submittedName>
        <fullName evidence="5">Uncharacterized protein</fullName>
    </submittedName>
</protein>
<evidence type="ECO:0000313" key="6">
    <source>
        <dbReference type="Proteomes" id="UP000092695"/>
    </source>
</evidence>
<reference evidence="5 6" key="1">
    <citation type="submission" date="2016-06" db="EMBL/GenBank/DDBJ databases">
        <title>Complete genome sequence of a deep-branching marine Gamma Proteobacterium Woeseia oceani type strain XK5.</title>
        <authorList>
            <person name="Mu D."/>
            <person name="Du Z."/>
        </authorList>
    </citation>
    <scope>NUCLEOTIDE SEQUENCE [LARGE SCALE GENOMIC DNA]</scope>
    <source>
        <strain evidence="5 6">XK5</strain>
    </source>
</reference>
<dbReference type="EMBL" id="CP016268">
    <property type="protein sequence ID" value="ANO53023.1"/>
    <property type="molecule type" value="Genomic_DNA"/>
</dbReference>
<dbReference type="STRING" id="1548547.BA177_05390"/>
<dbReference type="Pfam" id="PF23357">
    <property type="entry name" value="DUF7088"/>
    <property type="match status" value="1"/>
</dbReference>
<accession>A0A193LKT5</accession>
<feature type="coiled-coil region" evidence="1">
    <location>
        <begin position="520"/>
        <end position="551"/>
    </location>
</feature>
<evidence type="ECO:0000259" key="3">
    <source>
        <dbReference type="Pfam" id="PF09822"/>
    </source>
</evidence>
<keyword evidence="6" id="KW-1185">Reference proteome</keyword>
<evidence type="ECO:0000256" key="2">
    <source>
        <dbReference type="SAM" id="Phobius"/>
    </source>
</evidence>
<feature type="domain" description="ABC-type uncharacterised transport system" evidence="3">
    <location>
        <begin position="178"/>
        <end position="490"/>
    </location>
</feature>
<feature type="domain" description="DUF7088" evidence="4">
    <location>
        <begin position="41"/>
        <end position="141"/>
    </location>
</feature>
<name>A0A193LKT5_9GAMM</name>
<gene>
    <name evidence="5" type="ORF">BA177_05390</name>
</gene>
<dbReference type="KEGG" id="woc:BA177_05390"/>
<dbReference type="RefSeq" id="WP_068618947.1">
    <property type="nucleotide sequence ID" value="NZ_CP016268.1"/>
</dbReference>
<evidence type="ECO:0000313" key="5">
    <source>
        <dbReference type="EMBL" id="ANO53023.1"/>
    </source>
</evidence>
<evidence type="ECO:0000256" key="1">
    <source>
        <dbReference type="SAM" id="Coils"/>
    </source>
</evidence>